<accession>A0ACC2NY74</accession>
<protein>
    <submittedName>
        <fullName evidence="1">Uncharacterized protein</fullName>
    </submittedName>
</protein>
<gene>
    <name evidence="1" type="ORF">QAD02_011858</name>
</gene>
<keyword evidence="2" id="KW-1185">Reference proteome</keyword>
<sequence length="223" mass="24971">MALEDYKDVVGNVAFVMTMAHMLSGTLICKDIYKKGSSRGFDPMPFIGGIGMCILMLRYALIVKDPAMININLFGITINIVCMAIYYLYDPDKVTTLTTLGKATAFVAMILGYAQVEHEDYLEHRYGMLTTALFLMLIASPLMHLGEIIRTKSTAMLPFPLIFMGTIVAFLWLLYGLIINNSFIIFQNAIGFSLSFVQLSLFAIYPCTPVNEDEKPLTDKKKE</sequence>
<evidence type="ECO:0000313" key="2">
    <source>
        <dbReference type="Proteomes" id="UP001239111"/>
    </source>
</evidence>
<evidence type="ECO:0000313" key="1">
    <source>
        <dbReference type="EMBL" id="KAJ8676072.1"/>
    </source>
</evidence>
<comment type="caution">
    <text evidence="1">The sequence shown here is derived from an EMBL/GenBank/DDBJ whole genome shotgun (WGS) entry which is preliminary data.</text>
</comment>
<reference evidence="1" key="1">
    <citation type="submission" date="2023-04" db="EMBL/GenBank/DDBJ databases">
        <title>A chromosome-level genome assembly of the parasitoid wasp Eretmocerus hayati.</title>
        <authorList>
            <person name="Zhong Y."/>
            <person name="Liu S."/>
            <person name="Liu Y."/>
        </authorList>
    </citation>
    <scope>NUCLEOTIDE SEQUENCE</scope>
    <source>
        <strain evidence="1">ZJU_SS_LIU_2023</strain>
    </source>
</reference>
<organism evidence="1 2">
    <name type="scientific">Eretmocerus hayati</name>
    <dbReference type="NCBI Taxonomy" id="131215"/>
    <lineage>
        <taxon>Eukaryota</taxon>
        <taxon>Metazoa</taxon>
        <taxon>Ecdysozoa</taxon>
        <taxon>Arthropoda</taxon>
        <taxon>Hexapoda</taxon>
        <taxon>Insecta</taxon>
        <taxon>Pterygota</taxon>
        <taxon>Neoptera</taxon>
        <taxon>Endopterygota</taxon>
        <taxon>Hymenoptera</taxon>
        <taxon>Apocrita</taxon>
        <taxon>Proctotrupomorpha</taxon>
        <taxon>Chalcidoidea</taxon>
        <taxon>Aphelinidae</taxon>
        <taxon>Aphelininae</taxon>
        <taxon>Eretmocerus</taxon>
    </lineage>
</organism>
<dbReference type="Proteomes" id="UP001239111">
    <property type="component" value="Chromosome 2"/>
</dbReference>
<dbReference type="EMBL" id="CM056742">
    <property type="protein sequence ID" value="KAJ8676072.1"/>
    <property type="molecule type" value="Genomic_DNA"/>
</dbReference>
<proteinExistence type="predicted"/>
<name>A0ACC2NY74_9HYME</name>